<feature type="region of interest" description="Disordered" evidence="1">
    <location>
        <begin position="1"/>
        <end position="29"/>
    </location>
</feature>
<name>A0A699XRA6_TANCI</name>
<protein>
    <submittedName>
        <fullName evidence="2">Uncharacterized protein</fullName>
    </submittedName>
</protein>
<sequence>ANTPPQNRLLATPRPGCEVGESSAAAARR</sequence>
<dbReference type="EMBL" id="BKCJ011929363">
    <property type="protein sequence ID" value="GFD62485.1"/>
    <property type="molecule type" value="Genomic_DNA"/>
</dbReference>
<reference evidence="2" key="1">
    <citation type="journal article" date="2019" name="Sci. Rep.">
        <title>Draft genome of Tanacetum cinerariifolium, the natural source of mosquito coil.</title>
        <authorList>
            <person name="Yamashiro T."/>
            <person name="Shiraishi A."/>
            <person name="Satake H."/>
            <person name="Nakayama K."/>
        </authorList>
    </citation>
    <scope>NUCLEOTIDE SEQUENCE</scope>
</reference>
<evidence type="ECO:0000313" key="2">
    <source>
        <dbReference type="EMBL" id="GFD62485.1"/>
    </source>
</evidence>
<proteinExistence type="predicted"/>
<dbReference type="AlphaFoldDB" id="A0A699XRA6"/>
<gene>
    <name evidence="2" type="ORF">Tci_934454</name>
</gene>
<organism evidence="2">
    <name type="scientific">Tanacetum cinerariifolium</name>
    <name type="common">Dalmatian daisy</name>
    <name type="synonym">Chrysanthemum cinerariifolium</name>
    <dbReference type="NCBI Taxonomy" id="118510"/>
    <lineage>
        <taxon>Eukaryota</taxon>
        <taxon>Viridiplantae</taxon>
        <taxon>Streptophyta</taxon>
        <taxon>Embryophyta</taxon>
        <taxon>Tracheophyta</taxon>
        <taxon>Spermatophyta</taxon>
        <taxon>Magnoliopsida</taxon>
        <taxon>eudicotyledons</taxon>
        <taxon>Gunneridae</taxon>
        <taxon>Pentapetalae</taxon>
        <taxon>asterids</taxon>
        <taxon>campanulids</taxon>
        <taxon>Asterales</taxon>
        <taxon>Asteraceae</taxon>
        <taxon>Asteroideae</taxon>
        <taxon>Anthemideae</taxon>
        <taxon>Anthemidinae</taxon>
        <taxon>Tanacetum</taxon>
    </lineage>
</organism>
<accession>A0A699XRA6</accession>
<evidence type="ECO:0000256" key="1">
    <source>
        <dbReference type="SAM" id="MobiDB-lite"/>
    </source>
</evidence>
<comment type="caution">
    <text evidence="2">The sequence shown here is derived from an EMBL/GenBank/DDBJ whole genome shotgun (WGS) entry which is preliminary data.</text>
</comment>
<feature type="non-terminal residue" evidence="2">
    <location>
        <position position="1"/>
    </location>
</feature>